<dbReference type="InterPro" id="IPR006143">
    <property type="entry name" value="RND_pump_MFP"/>
</dbReference>
<dbReference type="GO" id="GO:0030313">
    <property type="term" value="C:cell envelope"/>
    <property type="evidence" value="ECO:0007669"/>
    <property type="project" value="UniProtKB-SubCell"/>
</dbReference>
<feature type="domain" description="Multidrug resistance protein MdtA-like barrel-sandwich hybrid" evidence="4">
    <location>
        <begin position="86"/>
        <end position="281"/>
    </location>
</feature>
<dbReference type="GO" id="GO:0015562">
    <property type="term" value="F:efflux transmembrane transporter activity"/>
    <property type="evidence" value="ECO:0007669"/>
    <property type="project" value="TreeGrafter"/>
</dbReference>
<evidence type="ECO:0000313" key="6">
    <source>
        <dbReference type="EMBL" id="QXL88848.1"/>
    </source>
</evidence>
<dbReference type="Gene3D" id="2.40.50.100">
    <property type="match status" value="1"/>
</dbReference>
<name>A0A975TWA2_9RHOB</name>
<dbReference type="PANTHER" id="PTHR30469">
    <property type="entry name" value="MULTIDRUG RESISTANCE PROTEIN MDTA"/>
    <property type="match status" value="1"/>
</dbReference>
<dbReference type="EMBL" id="CP078073">
    <property type="protein sequence ID" value="QXL88848.1"/>
    <property type="molecule type" value="Genomic_DNA"/>
</dbReference>
<sequence length="441" mass="46050">MKLFPLLTAALVCVALYFAILDRDTLVDFAARYVPEPNNTPTNLADSEEEVAPVTDDGLINVVVRRSEAQMTENAVLLRGRTEALRLVDVASETSGRIISIPIRAGAFVEEGQLMCEIDPGTSQTALEEAEARLAEAQARVPEAEARIPEAQARLPEARAMLAQAEAQLTSAQIDGNAASRLAESGFGSETSAASAAAGVAGAQAGVESAMASVQGAQAGVQAAEAGVQSALAGVRAAEAAVTRAQEAITQLTIHAPFSGLLETDTAELGSLMQPGTICATIIQLDPIKLVGFVPEAQVDRIRVGATAGAQLASGQQVRGEVTFLSRSADDRTRTFRVEITVPNSDLAIRDGQTADILVQTEGTAAHLLPASSLTLNDEGLLGVRIVVNGIVQFREVQMIRDTPRGVLLAGLPETADVIVVGQEFVTAGVEVAITLEELTQ</sequence>
<keyword evidence="2 3" id="KW-0175">Coiled coil</keyword>
<evidence type="ECO:0000259" key="5">
    <source>
        <dbReference type="Pfam" id="PF25954"/>
    </source>
</evidence>
<evidence type="ECO:0000313" key="7">
    <source>
        <dbReference type="Proteomes" id="UP000693972"/>
    </source>
</evidence>
<dbReference type="SUPFAM" id="SSF111369">
    <property type="entry name" value="HlyD-like secretion proteins"/>
    <property type="match status" value="2"/>
</dbReference>
<dbReference type="NCBIfam" id="TIGR01730">
    <property type="entry name" value="RND_mfp"/>
    <property type="match status" value="1"/>
</dbReference>
<dbReference type="Gene3D" id="6.10.140.1990">
    <property type="match status" value="1"/>
</dbReference>
<proteinExistence type="inferred from homology"/>
<evidence type="ECO:0000256" key="1">
    <source>
        <dbReference type="ARBA" id="ARBA00009477"/>
    </source>
</evidence>
<dbReference type="Pfam" id="PF25954">
    <property type="entry name" value="Beta-barrel_RND_2"/>
    <property type="match status" value="1"/>
</dbReference>
<dbReference type="Gene3D" id="2.40.30.170">
    <property type="match status" value="1"/>
</dbReference>
<dbReference type="InterPro" id="IPR058792">
    <property type="entry name" value="Beta-barrel_RND_2"/>
</dbReference>
<dbReference type="InterPro" id="IPR058625">
    <property type="entry name" value="MdtA-like_BSH"/>
</dbReference>
<keyword evidence="7" id="KW-1185">Reference proteome</keyword>
<comment type="similarity">
    <text evidence="1">Belongs to the membrane fusion protein (MFP) (TC 8.A.1) family.</text>
</comment>
<gene>
    <name evidence="6" type="ORF">KUL25_04840</name>
</gene>
<protein>
    <submittedName>
        <fullName evidence="6">Efflux RND transporter periplasmic adaptor subunit</fullName>
    </submittedName>
</protein>
<evidence type="ECO:0000256" key="2">
    <source>
        <dbReference type="ARBA" id="ARBA00023054"/>
    </source>
</evidence>
<evidence type="ECO:0000259" key="4">
    <source>
        <dbReference type="Pfam" id="PF25917"/>
    </source>
</evidence>
<dbReference type="Proteomes" id="UP000693972">
    <property type="component" value="Unassembled WGS sequence"/>
</dbReference>
<dbReference type="GO" id="GO:1990195">
    <property type="term" value="C:macrolide transmembrane transporter complex"/>
    <property type="evidence" value="ECO:0007669"/>
    <property type="project" value="InterPro"/>
</dbReference>
<feature type="domain" description="CusB-like beta-barrel" evidence="5">
    <location>
        <begin position="294"/>
        <end position="361"/>
    </location>
</feature>
<dbReference type="AlphaFoldDB" id="A0A975TWA2"/>
<evidence type="ECO:0000256" key="3">
    <source>
        <dbReference type="SAM" id="Coils"/>
    </source>
</evidence>
<dbReference type="GO" id="GO:1990281">
    <property type="term" value="C:efflux pump complex"/>
    <property type="evidence" value="ECO:0007669"/>
    <property type="project" value="TreeGrafter"/>
</dbReference>
<dbReference type="InterPro" id="IPR030190">
    <property type="entry name" value="MacA_alpha-hairpin_sf"/>
</dbReference>
<dbReference type="PANTHER" id="PTHR30469:SF29">
    <property type="entry name" value="BLR2860 PROTEIN"/>
    <property type="match status" value="1"/>
</dbReference>
<dbReference type="Pfam" id="PF25917">
    <property type="entry name" value="BSH_RND"/>
    <property type="match status" value="1"/>
</dbReference>
<dbReference type="GO" id="GO:0019898">
    <property type="term" value="C:extrinsic component of membrane"/>
    <property type="evidence" value="ECO:0007669"/>
    <property type="project" value="InterPro"/>
</dbReference>
<dbReference type="EMBL" id="JAIMBW010000001">
    <property type="protein sequence ID" value="MBY4892086.1"/>
    <property type="molecule type" value="Genomic_DNA"/>
</dbReference>
<reference evidence="6 7" key="1">
    <citation type="submission" date="2021-07" db="EMBL/GenBank/DDBJ databases">
        <title>Karlodiniumbacter phycospheric gen. nov., sp. nov., a phycosphere bacterium isolated from karlodinium veneficum.</title>
        <authorList>
            <person name="Peng Y."/>
            <person name="Jiang L."/>
            <person name="Lee J."/>
        </authorList>
    </citation>
    <scope>NUCLEOTIDE SEQUENCE</scope>
    <source>
        <strain evidence="6 7">N5</strain>
    </source>
</reference>
<organism evidence="6">
    <name type="scientific">Gymnodinialimonas phycosphaerae</name>
    <dbReference type="NCBI Taxonomy" id="2841589"/>
    <lineage>
        <taxon>Bacteria</taxon>
        <taxon>Pseudomonadati</taxon>
        <taxon>Pseudomonadota</taxon>
        <taxon>Alphaproteobacteria</taxon>
        <taxon>Rhodobacterales</taxon>
        <taxon>Paracoccaceae</taxon>
        <taxon>Gymnodinialimonas</taxon>
    </lineage>
</organism>
<accession>A0A975TWA2</accession>
<feature type="coiled-coil region" evidence="3">
    <location>
        <begin position="127"/>
        <end position="175"/>
    </location>
</feature>
<dbReference type="GO" id="GO:1990961">
    <property type="term" value="P:xenobiotic detoxification by transmembrane export across the plasma membrane"/>
    <property type="evidence" value="ECO:0007669"/>
    <property type="project" value="InterPro"/>
</dbReference>